<feature type="compositionally biased region" description="Pro residues" evidence="1">
    <location>
        <begin position="293"/>
        <end position="313"/>
    </location>
</feature>
<dbReference type="RefSeq" id="WP_085053855.1">
    <property type="nucleotide sequence ID" value="NZ_LNQR01000131.1"/>
</dbReference>
<evidence type="ECO:0000313" key="3">
    <source>
        <dbReference type="EMBL" id="KWT75272.1"/>
    </source>
</evidence>
<dbReference type="InterPro" id="IPR006860">
    <property type="entry name" value="FecR"/>
</dbReference>
<feature type="region of interest" description="Disordered" evidence="1">
    <location>
        <begin position="192"/>
        <end position="244"/>
    </location>
</feature>
<dbReference type="Proteomes" id="UP000060487">
    <property type="component" value="Unassembled WGS sequence"/>
</dbReference>
<dbReference type="PANTHER" id="PTHR38731:SF3">
    <property type="entry name" value="BLL6125 PROTEIN"/>
    <property type="match status" value="1"/>
</dbReference>
<organism evidence="3 4">
    <name type="scientific">Candidatus Magnetominusculus xianensis</name>
    <dbReference type="NCBI Taxonomy" id="1748249"/>
    <lineage>
        <taxon>Bacteria</taxon>
        <taxon>Pseudomonadati</taxon>
        <taxon>Nitrospirota</taxon>
        <taxon>Nitrospiria</taxon>
        <taxon>Nitrospirales</taxon>
        <taxon>Nitrospiraceae</taxon>
        <taxon>Candidatus Magnetominusculus</taxon>
    </lineage>
</organism>
<dbReference type="EMBL" id="LNQR01000131">
    <property type="protein sequence ID" value="KWT75272.1"/>
    <property type="molecule type" value="Genomic_DNA"/>
</dbReference>
<evidence type="ECO:0000259" key="2">
    <source>
        <dbReference type="Pfam" id="PF04773"/>
    </source>
</evidence>
<dbReference type="Gene3D" id="2.60.120.1440">
    <property type="match status" value="1"/>
</dbReference>
<proteinExistence type="predicted"/>
<feature type="domain" description="FecR protein" evidence="2">
    <location>
        <begin position="62"/>
        <end position="168"/>
    </location>
</feature>
<accession>A0ABR5SF61</accession>
<feature type="region of interest" description="Disordered" evidence="1">
    <location>
        <begin position="269"/>
        <end position="313"/>
    </location>
</feature>
<name>A0ABR5SF61_9BACT</name>
<dbReference type="PANTHER" id="PTHR38731">
    <property type="entry name" value="LIPL45-RELATED LIPOPROTEIN-RELATED"/>
    <property type="match status" value="1"/>
</dbReference>
<reference evidence="3 4" key="1">
    <citation type="submission" date="2015-11" db="EMBL/GenBank/DDBJ databases">
        <authorList>
            <person name="Lin W."/>
        </authorList>
    </citation>
    <scope>NUCLEOTIDE SEQUENCE [LARGE SCALE GENOMIC DNA]</scope>
    <source>
        <strain evidence="3 4">HCH-1</strain>
    </source>
</reference>
<comment type="caution">
    <text evidence="3">The sequence shown here is derived from an EMBL/GenBank/DDBJ whole genome shotgun (WGS) entry which is preliminary data.</text>
</comment>
<evidence type="ECO:0000313" key="4">
    <source>
        <dbReference type="Proteomes" id="UP000060487"/>
    </source>
</evidence>
<feature type="compositionally biased region" description="Polar residues" evidence="1">
    <location>
        <begin position="269"/>
        <end position="290"/>
    </location>
</feature>
<evidence type="ECO:0000256" key="1">
    <source>
        <dbReference type="SAM" id="MobiDB-lite"/>
    </source>
</evidence>
<feature type="compositionally biased region" description="Polar residues" evidence="1">
    <location>
        <begin position="225"/>
        <end position="239"/>
    </location>
</feature>
<feature type="compositionally biased region" description="Basic and acidic residues" evidence="1">
    <location>
        <begin position="210"/>
        <end position="224"/>
    </location>
</feature>
<dbReference type="Pfam" id="PF04773">
    <property type="entry name" value="FecR"/>
    <property type="match status" value="1"/>
</dbReference>
<protein>
    <submittedName>
        <fullName evidence="3">FecR protein</fullName>
    </submittedName>
</protein>
<sequence>MIRKRLSIYIALVLSVLLISTVVYAEAEIGKVTFVEGKADILRGGNLPAKPLQLNDPVFEKDTIRTKAASKLEISFKDGNVLRLAQSTRIDISEYISDNTQSKSTVKLPRGHVRAVVDKDIAKRIADAPAANRFEVHTPNVVAGVRGSDGDIMFEPASGDTIVAIREGVFYVYNLRFPDKSTDITAGNMVVIPQSAPPGQQRPISNTETQRNEKATDPGKKDTGQSDTKSSVTPGTTAPVSAAAPVREAAQTLVADSTVKNVITSSNIISPDTNVYQPPVTQYDTSPLTSPATPAPTTAPTPAPTPAPAPVPTPTPAKTYDFGGTITASEFAAYLGYSNSFSKSGTITGSITSGTYSGANTPFSFTAAGLATPPDGFPLWAFSVGSSSANSYINMNAVAGGVSTSVGTIGTIVGKYTNSFDNTQGYVVTYSQSDGSLFYPVTSSIYGNAVWSASGQIVAVPIDPNHGIYGYDAYYYGFNNITSPGSRIDYSNDKYFSITSWNSNGLVYGTSYGTAAVGNVPVISVGTAMGYYTNGILQLTDIYKYMAASQYLYLACGDETGAAGCSKTTPVTSLTYLNIPSVEIGRTNLSGSLISGADYVNLNMNNVVFFAPSSGSKPSIFAIGNITGTYSLGTNLTATSLLSTSNQIYLSDFTKNGISIYFNFGMWSGGKWNGTIGPSFTTGALSGGNLTGSSWSGTVIMNGWAGGLFNGGIISGNGIGIIR</sequence>
<gene>
    <name evidence="3" type="ORF">ASN18_3255</name>
</gene>
<keyword evidence="4" id="KW-1185">Reference proteome</keyword>